<dbReference type="EMBL" id="JAVIIZ010000008">
    <property type="protein sequence ID" value="MDX8473477.1"/>
    <property type="molecule type" value="Genomic_DNA"/>
</dbReference>
<dbReference type="GO" id="GO:0016740">
    <property type="term" value="F:transferase activity"/>
    <property type="evidence" value="ECO:0007669"/>
    <property type="project" value="UniProtKB-KW"/>
</dbReference>
<evidence type="ECO:0000313" key="8">
    <source>
        <dbReference type="EMBL" id="MDX8473477.1"/>
    </source>
</evidence>
<reference evidence="8 9" key="1">
    <citation type="submission" date="2023-08" db="EMBL/GenBank/DDBJ databases">
        <title>Implementing the SeqCode for naming new Mesorhizobium species isolated from Vachellia karroo root nodules.</title>
        <authorList>
            <person name="Van Lill M."/>
        </authorList>
    </citation>
    <scope>NUCLEOTIDE SEQUENCE [LARGE SCALE GENOMIC DNA]</scope>
    <source>
        <strain evidence="8 9">VK23A</strain>
    </source>
</reference>
<feature type="transmembrane region" description="Helical" evidence="7">
    <location>
        <begin position="92"/>
        <end position="116"/>
    </location>
</feature>
<evidence type="ECO:0000256" key="5">
    <source>
        <dbReference type="ARBA" id="ARBA00022989"/>
    </source>
</evidence>
<evidence type="ECO:0000256" key="4">
    <source>
        <dbReference type="ARBA" id="ARBA00022692"/>
    </source>
</evidence>
<protein>
    <submittedName>
        <fullName evidence="8">Undecaprenyl/decaprenyl-phosphate alpha-N-acetylglucosaminyl 1-phosphate transferase</fullName>
    </submittedName>
</protein>
<feature type="transmembrane region" description="Helical" evidence="7">
    <location>
        <begin position="136"/>
        <end position="161"/>
    </location>
</feature>
<evidence type="ECO:0000256" key="6">
    <source>
        <dbReference type="ARBA" id="ARBA00023136"/>
    </source>
</evidence>
<feature type="transmembrane region" description="Helical" evidence="7">
    <location>
        <begin position="56"/>
        <end position="80"/>
    </location>
</feature>
<evidence type="ECO:0000256" key="2">
    <source>
        <dbReference type="ARBA" id="ARBA00022475"/>
    </source>
</evidence>
<evidence type="ECO:0000256" key="1">
    <source>
        <dbReference type="ARBA" id="ARBA00004651"/>
    </source>
</evidence>
<proteinExistence type="predicted"/>
<dbReference type="RefSeq" id="WP_320316753.1">
    <property type="nucleotide sequence ID" value="NZ_JAVIIX010000006.1"/>
</dbReference>
<keyword evidence="9" id="KW-1185">Reference proteome</keyword>
<name>A0ABU4XFB3_9HYPH</name>
<evidence type="ECO:0000313" key="9">
    <source>
        <dbReference type="Proteomes" id="UP001271780"/>
    </source>
</evidence>
<feature type="transmembrane region" description="Helical" evidence="7">
    <location>
        <begin position="241"/>
        <end position="259"/>
    </location>
</feature>
<keyword evidence="6 7" id="KW-0472">Membrane</keyword>
<keyword evidence="5 7" id="KW-1133">Transmembrane helix</keyword>
<dbReference type="PANTHER" id="PTHR22926:SF3">
    <property type="entry name" value="UNDECAPRENYL-PHOSPHATE ALPHA-N-ACETYLGLUCOSAMINYL 1-PHOSPHATE TRANSFERASE"/>
    <property type="match status" value="1"/>
</dbReference>
<feature type="transmembrane region" description="Helical" evidence="7">
    <location>
        <begin position="191"/>
        <end position="210"/>
    </location>
</feature>
<gene>
    <name evidence="8" type="ORF">RFM27_15465</name>
</gene>
<dbReference type="Proteomes" id="UP001271780">
    <property type="component" value="Unassembled WGS sequence"/>
</dbReference>
<evidence type="ECO:0000256" key="7">
    <source>
        <dbReference type="SAM" id="Phobius"/>
    </source>
</evidence>
<dbReference type="Pfam" id="PF00953">
    <property type="entry name" value="Glycos_transf_4"/>
    <property type="match status" value="1"/>
</dbReference>
<comment type="subcellular location">
    <subcellularLocation>
        <location evidence="1">Cell membrane</location>
        <topology evidence="1">Multi-pass membrane protein</topology>
    </subcellularLocation>
</comment>
<comment type="caution">
    <text evidence="8">The sequence shown here is derived from an EMBL/GenBank/DDBJ whole genome shotgun (WGS) entry which is preliminary data.</text>
</comment>
<keyword evidence="4 7" id="KW-0812">Transmembrane</keyword>
<keyword evidence="2" id="KW-1003">Cell membrane</keyword>
<keyword evidence="3 8" id="KW-0808">Transferase</keyword>
<sequence length="262" mass="27284">MTLEPLVPFIGALLIAVPCVWLFARLAGRIGAVSKVKSDRWHTSGEIPRLAGPAFLIAMAPWLPISHIVLLSVFCLVGALDDIRSLSPAHKAAALAAAAILAGIVTGVWWVPIVIWVACNAVNMLDHADGLAASTIAAAFLGLGGNSGLAAAGACAGFLCFNYPPARVFMGDSGSLLLGAAIVLQASDRGFGPSLAWLAIPLIDAIFVIIRRLRLGRRPWIGGTDHLGHTLLRVGISAKTLPVLYGTMALAIGLAFTAWQSS</sequence>
<dbReference type="PANTHER" id="PTHR22926">
    <property type="entry name" value="PHOSPHO-N-ACETYLMURAMOYL-PENTAPEPTIDE-TRANSFERASE"/>
    <property type="match status" value="1"/>
</dbReference>
<evidence type="ECO:0000256" key="3">
    <source>
        <dbReference type="ARBA" id="ARBA00022679"/>
    </source>
</evidence>
<organism evidence="8 9">
    <name type="scientific">Mesorhizobium dulcispinae</name>
    <dbReference type="NCBI Taxonomy" id="3072316"/>
    <lineage>
        <taxon>Bacteria</taxon>
        <taxon>Pseudomonadati</taxon>
        <taxon>Pseudomonadota</taxon>
        <taxon>Alphaproteobacteria</taxon>
        <taxon>Hyphomicrobiales</taxon>
        <taxon>Phyllobacteriaceae</taxon>
        <taxon>Mesorhizobium</taxon>
    </lineage>
</organism>
<accession>A0ABU4XFB3</accession>
<dbReference type="InterPro" id="IPR000715">
    <property type="entry name" value="Glycosyl_transferase_4"/>
</dbReference>